<name>A0AAD5KST9_9CRUS</name>
<evidence type="ECO:0000313" key="2">
    <source>
        <dbReference type="Proteomes" id="UP000820818"/>
    </source>
</evidence>
<accession>A0AAD5KST9</accession>
<protein>
    <submittedName>
        <fullName evidence="1">Uncharacterized protein</fullName>
    </submittedName>
</protein>
<organism evidence="1 2">
    <name type="scientific">Daphnia sinensis</name>
    <dbReference type="NCBI Taxonomy" id="1820382"/>
    <lineage>
        <taxon>Eukaryota</taxon>
        <taxon>Metazoa</taxon>
        <taxon>Ecdysozoa</taxon>
        <taxon>Arthropoda</taxon>
        <taxon>Crustacea</taxon>
        <taxon>Branchiopoda</taxon>
        <taxon>Diplostraca</taxon>
        <taxon>Cladocera</taxon>
        <taxon>Anomopoda</taxon>
        <taxon>Daphniidae</taxon>
        <taxon>Daphnia</taxon>
        <taxon>Daphnia similis group</taxon>
    </lineage>
</organism>
<comment type="caution">
    <text evidence="1">The sequence shown here is derived from an EMBL/GenBank/DDBJ whole genome shotgun (WGS) entry which is preliminary data.</text>
</comment>
<dbReference type="AlphaFoldDB" id="A0AAD5KST9"/>
<reference evidence="1" key="1">
    <citation type="submission" date="2022-05" db="EMBL/GenBank/DDBJ databases">
        <title>A multi-omics perspective on studying reproductive biology in Daphnia sinensis.</title>
        <authorList>
            <person name="Jia J."/>
        </authorList>
    </citation>
    <scope>NUCLEOTIDE SEQUENCE</scope>
    <source>
        <strain evidence="1">WSL</strain>
    </source>
</reference>
<evidence type="ECO:0000313" key="1">
    <source>
        <dbReference type="EMBL" id="KAI9549580.1"/>
    </source>
</evidence>
<proteinExistence type="predicted"/>
<dbReference type="Proteomes" id="UP000820818">
    <property type="component" value="Unassembled WGS sequence"/>
</dbReference>
<keyword evidence="2" id="KW-1185">Reference proteome</keyword>
<gene>
    <name evidence="1" type="ORF">GHT06_003766</name>
</gene>
<dbReference type="EMBL" id="WJBH02000290">
    <property type="protein sequence ID" value="KAI9549580.1"/>
    <property type="molecule type" value="Genomic_DNA"/>
</dbReference>
<sequence>MDSVALLPPIPDDEASVLARLCAQIQWHLHHSFDRYSHETLGGQAMLRPYLADFAGIQAAVDAIRDHDTRLREVVGALVAITEAPGSRASPERRRPRELTCKEELFPEPLATSLAWRN</sequence>